<dbReference type="AlphaFoldDB" id="A0A4S8L9X7"/>
<evidence type="ECO:0000313" key="2">
    <source>
        <dbReference type="EMBL" id="THU85584.1"/>
    </source>
</evidence>
<keyword evidence="3" id="KW-1185">Reference proteome</keyword>
<evidence type="ECO:0000313" key="3">
    <source>
        <dbReference type="Proteomes" id="UP000297245"/>
    </source>
</evidence>
<sequence length="113" mass="12788">MHANQLRLKKVLRSRVARAVKYQSVASQQKGNVVDIKHKDEDLEDVFSSRVIGIFIEDRPVIAAVSVKNGLRVPLLTEEEKGKSDVEAKSKRKGTRKSKWTEEMSVEKGSKRV</sequence>
<feature type="compositionally biased region" description="Basic and acidic residues" evidence="1">
    <location>
        <begin position="78"/>
        <end position="89"/>
    </location>
</feature>
<reference evidence="2 3" key="1">
    <citation type="journal article" date="2019" name="Nat. Ecol. Evol.">
        <title>Megaphylogeny resolves global patterns of mushroom evolution.</title>
        <authorList>
            <person name="Varga T."/>
            <person name="Krizsan K."/>
            <person name="Foldi C."/>
            <person name="Dima B."/>
            <person name="Sanchez-Garcia M."/>
            <person name="Sanchez-Ramirez S."/>
            <person name="Szollosi G.J."/>
            <person name="Szarkandi J.G."/>
            <person name="Papp V."/>
            <person name="Albert L."/>
            <person name="Andreopoulos W."/>
            <person name="Angelini C."/>
            <person name="Antonin V."/>
            <person name="Barry K.W."/>
            <person name="Bougher N.L."/>
            <person name="Buchanan P."/>
            <person name="Buyck B."/>
            <person name="Bense V."/>
            <person name="Catcheside P."/>
            <person name="Chovatia M."/>
            <person name="Cooper J."/>
            <person name="Damon W."/>
            <person name="Desjardin D."/>
            <person name="Finy P."/>
            <person name="Geml J."/>
            <person name="Haridas S."/>
            <person name="Hughes K."/>
            <person name="Justo A."/>
            <person name="Karasinski D."/>
            <person name="Kautmanova I."/>
            <person name="Kiss B."/>
            <person name="Kocsube S."/>
            <person name="Kotiranta H."/>
            <person name="LaButti K.M."/>
            <person name="Lechner B.E."/>
            <person name="Liimatainen K."/>
            <person name="Lipzen A."/>
            <person name="Lukacs Z."/>
            <person name="Mihaltcheva S."/>
            <person name="Morgado L.N."/>
            <person name="Niskanen T."/>
            <person name="Noordeloos M.E."/>
            <person name="Ohm R.A."/>
            <person name="Ortiz-Santana B."/>
            <person name="Ovrebo C."/>
            <person name="Racz N."/>
            <person name="Riley R."/>
            <person name="Savchenko A."/>
            <person name="Shiryaev A."/>
            <person name="Soop K."/>
            <person name="Spirin V."/>
            <person name="Szebenyi C."/>
            <person name="Tomsovsky M."/>
            <person name="Tulloss R.E."/>
            <person name="Uehling J."/>
            <person name="Grigoriev I.V."/>
            <person name="Vagvolgyi C."/>
            <person name="Papp T."/>
            <person name="Martin F.M."/>
            <person name="Miettinen O."/>
            <person name="Hibbett D.S."/>
            <person name="Nagy L.G."/>
        </authorList>
    </citation>
    <scope>NUCLEOTIDE SEQUENCE [LARGE SCALE GENOMIC DNA]</scope>
    <source>
        <strain evidence="2 3">CBS 962.96</strain>
    </source>
</reference>
<evidence type="ECO:0000256" key="1">
    <source>
        <dbReference type="SAM" id="MobiDB-lite"/>
    </source>
</evidence>
<protein>
    <submittedName>
        <fullName evidence="2">Uncharacterized protein</fullName>
    </submittedName>
</protein>
<accession>A0A4S8L9X7</accession>
<proteinExistence type="predicted"/>
<feature type="region of interest" description="Disordered" evidence="1">
    <location>
        <begin position="78"/>
        <end position="113"/>
    </location>
</feature>
<organism evidence="2 3">
    <name type="scientific">Dendrothele bispora (strain CBS 962.96)</name>
    <dbReference type="NCBI Taxonomy" id="1314807"/>
    <lineage>
        <taxon>Eukaryota</taxon>
        <taxon>Fungi</taxon>
        <taxon>Dikarya</taxon>
        <taxon>Basidiomycota</taxon>
        <taxon>Agaricomycotina</taxon>
        <taxon>Agaricomycetes</taxon>
        <taxon>Agaricomycetidae</taxon>
        <taxon>Agaricales</taxon>
        <taxon>Agaricales incertae sedis</taxon>
        <taxon>Dendrothele</taxon>
    </lineage>
</organism>
<name>A0A4S8L9X7_DENBC</name>
<feature type="compositionally biased region" description="Basic and acidic residues" evidence="1">
    <location>
        <begin position="99"/>
        <end position="113"/>
    </location>
</feature>
<dbReference type="EMBL" id="ML179539">
    <property type="protein sequence ID" value="THU85584.1"/>
    <property type="molecule type" value="Genomic_DNA"/>
</dbReference>
<dbReference type="Proteomes" id="UP000297245">
    <property type="component" value="Unassembled WGS sequence"/>
</dbReference>
<gene>
    <name evidence="2" type="ORF">K435DRAFT_805773</name>
</gene>